<name>A0ABN9RTT8_9DINO</name>
<evidence type="ECO:0000256" key="1">
    <source>
        <dbReference type="SAM" id="MobiDB-lite"/>
    </source>
</evidence>
<feature type="compositionally biased region" description="Basic and acidic residues" evidence="1">
    <location>
        <begin position="382"/>
        <end position="393"/>
    </location>
</feature>
<gene>
    <name evidence="2" type="ORF">PCOR1329_LOCUS22975</name>
</gene>
<feature type="compositionally biased region" description="Basic residues" evidence="1">
    <location>
        <begin position="337"/>
        <end position="350"/>
    </location>
</feature>
<dbReference type="InterPro" id="IPR046341">
    <property type="entry name" value="SET_dom_sf"/>
</dbReference>
<proteinExistence type="predicted"/>
<evidence type="ECO:0008006" key="4">
    <source>
        <dbReference type="Google" id="ProtNLM"/>
    </source>
</evidence>
<keyword evidence="3" id="KW-1185">Reference proteome</keyword>
<dbReference type="EMBL" id="CAUYUJ010007735">
    <property type="protein sequence ID" value="CAK0821812.1"/>
    <property type="molecule type" value="Genomic_DNA"/>
</dbReference>
<feature type="non-terminal residue" evidence="2">
    <location>
        <position position="410"/>
    </location>
</feature>
<comment type="caution">
    <text evidence="2">The sequence shown here is derived from an EMBL/GenBank/DDBJ whole genome shotgun (WGS) entry which is preliminary data.</text>
</comment>
<protein>
    <recommendedName>
        <fullName evidence="4">SET domain-containing protein</fullName>
    </recommendedName>
</protein>
<reference evidence="2" key="1">
    <citation type="submission" date="2023-10" db="EMBL/GenBank/DDBJ databases">
        <authorList>
            <person name="Chen Y."/>
            <person name="Shah S."/>
            <person name="Dougan E. K."/>
            <person name="Thang M."/>
            <person name="Chan C."/>
        </authorList>
    </citation>
    <scope>NUCLEOTIDE SEQUENCE [LARGE SCALE GENOMIC DNA]</scope>
</reference>
<dbReference type="Gene3D" id="3.90.1410.10">
    <property type="entry name" value="set domain protein methyltransferase, domain 1"/>
    <property type="match status" value="1"/>
</dbReference>
<dbReference type="PANTHER" id="PTHR13271">
    <property type="entry name" value="UNCHARACTERIZED PUTATIVE METHYLTRANSFERASE"/>
    <property type="match status" value="1"/>
</dbReference>
<evidence type="ECO:0000313" key="2">
    <source>
        <dbReference type="EMBL" id="CAK0821812.1"/>
    </source>
</evidence>
<feature type="non-terminal residue" evidence="2">
    <location>
        <position position="1"/>
    </location>
</feature>
<feature type="region of interest" description="Disordered" evidence="1">
    <location>
        <begin position="337"/>
        <end position="364"/>
    </location>
</feature>
<dbReference type="Proteomes" id="UP001189429">
    <property type="component" value="Unassembled WGS sequence"/>
</dbReference>
<sequence>GVGSVRIGASGLARDSGSGVFAGRGLREGECVAAVPLGACLCAGQGVDLAARLLREQALGGDSAFAPYVRQLPQAEQLASHPLLWPAGAAAASLLAPCPQASRMVRHCRMRASQEAAALVQAGAAETEEGARWALAIVESRSITLGDGSPERPLALALCPLLDLLNHQVPRQGQPPSCTVRENRETGAVELVASGATSEGSELWLEYERCSTAQIFARYGFVQRYPEGDAAGPSCLLPVPVGDPRLPGGAEAAAERLRLLRADGWRRSAWRPLLLKMPDHARSTGSLMPVARLCALPSATPCAASAPSCCTARASAPAASRRARRSWRARSCRRRRRAWRARSSRPRRAAPRQGTRAARRGPCSGRSWGCCGGRATSWRPRWRSDGRRPERAGRRGRAPTNMGGRARGAV</sequence>
<evidence type="ECO:0000313" key="3">
    <source>
        <dbReference type="Proteomes" id="UP001189429"/>
    </source>
</evidence>
<feature type="region of interest" description="Disordered" evidence="1">
    <location>
        <begin position="380"/>
        <end position="410"/>
    </location>
</feature>
<dbReference type="SUPFAM" id="SSF82199">
    <property type="entry name" value="SET domain"/>
    <property type="match status" value="1"/>
</dbReference>
<dbReference type="InterPro" id="IPR050600">
    <property type="entry name" value="SETD3_SETD6_MTase"/>
</dbReference>
<organism evidence="2 3">
    <name type="scientific">Prorocentrum cordatum</name>
    <dbReference type="NCBI Taxonomy" id="2364126"/>
    <lineage>
        <taxon>Eukaryota</taxon>
        <taxon>Sar</taxon>
        <taxon>Alveolata</taxon>
        <taxon>Dinophyceae</taxon>
        <taxon>Prorocentrales</taxon>
        <taxon>Prorocentraceae</taxon>
        <taxon>Prorocentrum</taxon>
    </lineage>
</organism>
<dbReference type="CDD" id="cd10527">
    <property type="entry name" value="SET_LSMT"/>
    <property type="match status" value="1"/>
</dbReference>
<accession>A0ABN9RTT8</accession>